<evidence type="ECO:0000313" key="1">
    <source>
        <dbReference type="EMBL" id="SFQ16600.1"/>
    </source>
</evidence>
<sequence>MPRPLSLRTDLSSQPLYSNETREKLQEFCAPVAGAGRHDAFAVRQIFVRDATEGNIADYGWLGLACTDVYTMFGGSVPCPAPLKHEAKLRRRVAPLLCELQCDETLQWMIRIQGPSFIRPDISVMYLDAALFPDAIILTWHEQQRRRDGAFDESHNARLDHHPNLDGMLVLAKPTTTEEQEAAKARVTELTPIYRSLLRLPPGVEPECFCHWPFP</sequence>
<keyword evidence="2" id="KW-1185">Reference proteome</keyword>
<proteinExistence type="predicted"/>
<dbReference type="RefSeq" id="WP_093425639.1">
    <property type="nucleotide sequence ID" value="NZ_FOXA01000042.1"/>
</dbReference>
<evidence type="ECO:0000313" key="2">
    <source>
        <dbReference type="Proteomes" id="UP000199356"/>
    </source>
</evidence>
<name>A0A1I5WA37_9RHOB</name>
<organism evidence="1 2">
    <name type="scientific">Tranquillimonas alkanivorans</name>
    <dbReference type="NCBI Taxonomy" id="441119"/>
    <lineage>
        <taxon>Bacteria</taxon>
        <taxon>Pseudomonadati</taxon>
        <taxon>Pseudomonadota</taxon>
        <taxon>Alphaproteobacteria</taxon>
        <taxon>Rhodobacterales</taxon>
        <taxon>Roseobacteraceae</taxon>
        <taxon>Tranquillimonas</taxon>
    </lineage>
</organism>
<gene>
    <name evidence="1" type="ORF">SAMN04488047_14217</name>
</gene>
<reference evidence="1 2" key="1">
    <citation type="submission" date="2016-10" db="EMBL/GenBank/DDBJ databases">
        <authorList>
            <person name="de Groot N.N."/>
        </authorList>
    </citation>
    <scope>NUCLEOTIDE SEQUENCE [LARGE SCALE GENOMIC DNA]</scope>
    <source>
        <strain evidence="1 2">DSM 19547</strain>
    </source>
</reference>
<protein>
    <submittedName>
        <fullName evidence="1">Uncharacterized protein</fullName>
    </submittedName>
</protein>
<dbReference type="Proteomes" id="UP000199356">
    <property type="component" value="Unassembled WGS sequence"/>
</dbReference>
<dbReference type="EMBL" id="FOXA01000042">
    <property type="protein sequence ID" value="SFQ16600.1"/>
    <property type="molecule type" value="Genomic_DNA"/>
</dbReference>
<dbReference type="AlphaFoldDB" id="A0A1I5WA37"/>
<accession>A0A1I5WA37</accession>